<keyword evidence="3" id="KW-1185">Reference proteome</keyword>
<protein>
    <submittedName>
        <fullName evidence="2">Uncharacterized protein</fullName>
    </submittedName>
</protein>
<name>U5DBS9_AMBTC</name>
<gene>
    <name evidence="2" type="ORF">AMTR_s00062p00167890</name>
</gene>
<dbReference type="Proteomes" id="UP000017836">
    <property type="component" value="Unassembled WGS sequence"/>
</dbReference>
<feature type="compositionally biased region" description="Pro residues" evidence="1">
    <location>
        <begin position="603"/>
        <end position="612"/>
    </location>
</feature>
<feature type="region of interest" description="Disordered" evidence="1">
    <location>
        <begin position="602"/>
        <end position="634"/>
    </location>
</feature>
<dbReference type="Gramene" id="ERN19660">
    <property type="protein sequence ID" value="ERN19660"/>
    <property type="gene ID" value="AMTR_s00062p00167890"/>
</dbReference>
<evidence type="ECO:0000256" key="1">
    <source>
        <dbReference type="SAM" id="MobiDB-lite"/>
    </source>
</evidence>
<feature type="compositionally biased region" description="Polar residues" evidence="1">
    <location>
        <begin position="284"/>
        <end position="296"/>
    </location>
</feature>
<accession>U5DBS9</accession>
<sequence length="634" mass="69872">MALALLKGLNCWIIPEAPHWWLKETARHHKIIHMPMETGSMLPSGNPSLPTYCQPFTPSARSPHPFFLASCKHSSQLHFCSQDPQSPNCPLSRMRLILPNFSGNPSSPHSAHLLNQAPEAIATFPHLLSANLPISRHSSFNIISIRGQPKSCFSGRLESSLIGQFHPHRDDLRGIENWARNYWQEPNFLCYTMAGGGTLFISPSASSAHRGLQGSKPSFKGDRRGTWLLHIDPLEIIGVFSVGSIPDSYRVHRTSLHPLHALAGSQRTLLLSAHHLVRCHSPAHSQPCSGPSSRLHTIQGHHKAPAVDQDGWTTVVRKKGNHNCYHLNRRDYRLHHRPERVIHRDGPSNLGPHPPHPVSDRRSSPSLLIPNVQSLPSVPPTLLPPHFLSPTLLLMIDTSTPFTCLLDTSAPLLDVSPRMPRAFDYPLNPSPASESSCPITDEQDLNAPLDPIDGSHDILPSTSSHAMSVESSPLSLFSSIAQSSCPPVGNPSHLPEITLSDVHLTNKFSLSLISVFQSPSHTSELILPASRAASDHSNLQSTYSTSHPWQKVQLSLPLCLRTSLVDLQLRRLNPDHSTLISFPYYPSTSPWNRFCRRKTSPLLPSPSSPPSRTPNLPAPSFDLVTSMGPQISHP</sequence>
<dbReference type="EMBL" id="KI392068">
    <property type="protein sequence ID" value="ERN19660.1"/>
    <property type="molecule type" value="Genomic_DNA"/>
</dbReference>
<feature type="region of interest" description="Disordered" evidence="1">
    <location>
        <begin position="342"/>
        <end position="368"/>
    </location>
</feature>
<evidence type="ECO:0000313" key="3">
    <source>
        <dbReference type="Proteomes" id="UP000017836"/>
    </source>
</evidence>
<reference evidence="3" key="1">
    <citation type="journal article" date="2013" name="Science">
        <title>The Amborella genome and the evolution of flowering plants.</title>
        <authorList>
            <consortium name="Amborella Genome Project"/>
        </authorList>
    </citation>
    <scope>NUCLEOTIDE SEQUENCE [LARGE SCALE GENOMIC DNA]</scope>
</reference>
<organism evidence="2 3">
    <name type="scientific">Amborella trichopoda</name>
    <dbReference type="NCBI Taxonomy" id="13333"/>
    <lineage>
        <taxon>Eukaryota</taxon>
        <taxon>Viridiplantae</taxon>
        <taxon>Streptophyta</taxon>
        <taxon>Embryophyta</taxon>
        <taxon>Tracheophyta</taxon>
        <taxon>Spermatophyta</taxon>
        <taxon>Magnoliopsida</taxon>
        <taxon>Amborellales</taxon>
        <taxon>Amborellaceae</taxon>
        <taxon>Amborella</taxon>
    </lineage>
</organism>
<proteinExistence type="predicted"/>
<evidence type="ECO:0000313" key="2">
    <source>
        <dbReference type="EMBL" id="ERN19660.1"/>
    </source>
</evidence>
<feature type="region of interest" description="Disordered" evidence="1">
    <location>
        <begin position="284"/>
        <end position="304"/>
    </location>
</feature>
<dbReference type="HOGENOM" id="CLU_431720_0_0_1"/>
<dbReference type="AlphaFoldDB" id="U5DBS9"/>